<proteinExistence type="predicted"/>
<name>A0AB39T423_9ACTN</name>
<organism evidence="1">
    <name type="scientific">Streptomyces sp. R44</name>
    <dbReference type="NCBI Taxonomy" id="3238633"/>
    <lineage>
        <taxon>Bacteria</taxon>
        <taxon>Bacillati</taxon>
        <taxon>Actinomycetota</taxon>
        <taxon>Actinomycetes</taxon>
        <taxon>Kitasatosporales</taxon>
        <taxon>Streptomycetaceae</taxon>
        <taxon>Streptomyces</taxon>
    </lineage>
</organism>
<accession>A0AB39T423</accession>
<dbReference type="EMBL" id="CP163444">
    <property type="protein sequence ID" value="XDQ75132.1"/>
    <property type="molecule type" value="Genomic_DNA"/>
</dbReference>
<evidence type="ECO:0000313" key="1">
    <source>
        <dbReference type="EMBL" id="XDQ75132.1"/>
    </source>
</evidence>
<gene>
    <name evidence="1" type="ORF">AB5J54_33425</name>
</gene>
<reference evidence="1" key="1">
    <citation type="submission" date="2024-07" db="EMBL/GenBank/DDBJ databases">
        <authorList>
            <person name="Yu S.T."/>
        </authorList>
    </citation>
    <scope>NUCLEOTIDE SEQUENCE</scope>
    <source>
        <strain evidence="1">R44</strain>
    </source>
</reference>
<dbReference type="RefSeq" id="WP_369147652.1">
    <property type="nucleotide sequence ID" value="NZ_CP163444.1"/>
</dbReference>
<protein>
    <submittedName>
        <fullName evidence="1">Uncharacterized protein</fullName>
    </submittedName>
</protein>
<dbReference type="AlphaFoldDB" id="A0AB39T423"/>
<sequence length="71" mass="8028">MVLLDADTAGCVLTWLNNGGALDPKRTRILQSCIEDLDRVIPQITELTGIQYYERLRQLALLVSRALSRTR</sequence>